<dbReference type="InterPro" id="IPR053233">
    <property type="entry name" value="ABRA-related"/>
</dbReference>
<evidence type="ECO:0000256" key="8">
    <source>
        <dbReference type="ARBA" id="ARBA00022794"/>
    </source>
</evidence>
<dbReference type="FunFam" id="3.30.1470.10:FF:000001">
    <property type="entry name" value="Centrosomal protein of 164 kDa"/>
    <property type="match status" value="1"/>
</dbReference>
<dbReference type="PROSITE" id="PS50020">
    <property type="entry name" value="WW_DOMAIN_2"/>
    <property type="match status" value="1"/>
</dbReference>
<evidence type="ECO:0000256" key="9">
    <source>
        <dbReference type="ARBA" id="ARBA00023054"/>
    </source>
</evidence>
<evidence type="ECO:0000256" key="3">
    <source>
        <dbReference type="ARBA" id="ARBA00022490"/>
    </source>
</evidence>
<evidence type="ECO:0000256" key="1">
    <source>
        <dbReference type="ARBA" id="ARBA00004114"/>
    </source>
</evidence>
<keyword evidence="4" id="KW-0597">Phosphoprotein</keyword>
<feature type="region of interest" description="Disordered" evidence="18">
    <location>
        <begin position="275"/>
        <end position="338"/>
    </location>
</feature>
<comment type="subunit">
    <text evidence="15">Interacts (via N-terminus) with ATRIP. Interacts with ATM, ATR and MDC1. Interacts with XPA (via N-terminus) upon UV irradiation. Interacts with CEP83, CCDC92, TTBK2, DVL3, NPHP3 and weakly with NPHP4. Interacts with DZIP1.</text>
</comment>
<keyword evidence="3" id="KW-0963">Cytoplasm</keyword>
<dbReference type="CDD" id="cd00201">
    <property type="entry name" value="WW"/>
    <property type="match status" value="1"/>
</dbReference>
<dbReference type="GO" id="GO:0006281">
    <property type="term" value="P:DNA repair"/>
    <property type="evidence" value="ECO:0007669"/>
    <property type="project" value="UniProtKB-KW"/>
</dbReference>
<dbReference type="GO" id="GO:0005814">
    <property type="term" value="C:centriole"/>
    <property type="evidence" value="ECO:0007669"/>
    <property type="project" value="UniProtKB-SubCell"/>
</dbReference>
<evidence type="ECO:0000256" key="4">
    <source>
        <dbReference type="ARBA" id="ARBA00022553"/>
    </source>
</evidence>
<feature type="compositionally biased region" description="Basic and acidic residues" evidence="18">
    <location>
        <begin position="303"/>
        <end position="317"/>
    </location>
</feature>
<evidence type="ECO:0000256" key="10">
    <source>
        <dbReference type="ARBA" id="ARBA00023204"/>
    </source>
</evidence>
<feature type="coiled-coil region" evidence="17">
    <location>
        <begin position="680"/>
        <end position="707"/>
    </location>
</feature>
<gene>
    <name evidence="20" type="primary">Cep164</name>
</gene>
<keyword evidence="9 17" id="KW-0175">Coiled coil</keyword>
<evidence type="ECO:0000256" key="11">
    <source>
        <dbReference type="ARBA" id="ARBA00023212"/>
    </source>
</evidence>
<evidence type="ECO:0000259" key="19">
    <source>
        <dbReference type="PROSITE" id="PS50020"/>
    </source>
</evidence>
<evidence type="ECO:0000256" key="6">
    <source>
        <dbReference type="ARBA" id="ARBA00022763"/>
    </source>
</evidence>
<keyword evidence="12" id="KW-0539">Nucleus</keyword>
<evidence type="ECO:0000256" key="12">
    <source>
        <dbReference type="ARBA" id="ARBA00023242"/>
    </source>
</evidence>
<comment type="subcellular location">
    <subcellularLocation>
        <location evidence="1">Cytoplasm</location>
        <location evidence="1">Cytoskeleton</location>
        <location evidence="1">Microtubule organizing center</location>
        <location evidence="1">Centrosome</location>
        <location evidence="1">Centriole</location>
    </subcellularLocation>
    <subcellularLocation>
        <location evidence="2">Nucleus</location>
    </subcellularLocation>
</comment>
<feature type="coiled-coil region" evidence="17">
    <location>
        <begin position="567"/>
        <end position="656"/>
    </location>
</feature>
<feature type="compositionally biased region" description="Basic residues" evidence="18">
    <location>
        <begin position="108"/>
        <end position="122"/>
    </location>
</feature>
<dbReference type="GO" id="GO:0030030">
    <property type="term" value="P:cell projection organization"/>
    <property type="evidence" value="ECO:0007669"/>
    <property type="project" value="UniProtKB-KW"/>
</dbReference>
<keyword evidence="13" id="KW-0131">Cell cycle</keyword>
<keyword evidence="10" id="KW-0234">DNA repair</keyword>
<feature type="region of interest" description="Disordered" evidence="18">
    <location>
        <begin position="95"/>
        <end position="141"/>
    </location>
</feature>
<dbReference type="GO" id="GO:0097539">
    <property type="term" value="C:ciliary transition fiber"/>
    <property type="evidence" value="ECO:0007669"/>
    <property type="project" value="UniProtKB-ARBA"/>
</dbReference>
<dbReference type="PANTHER" id="PTHR21715">
    <property type="entry name" value="RH04127P"/>
    <property type="match status" value="1"/>
</dbReference>
<reference evidence="20" key="1">
    <citation type="submission" date="2020-04" db="EMBL/GenBank/DDBJ databases">
        <authorList>
            <person name="Neveu A P."/>
        </authorList>
    </citation>
    <scope>NUCLEOTIDE SEQUENCE</scope>
    <source>
        <tissue evidence="20">Whole embryo</tissue>
    </source>
</reference>
<feature type="compositionally biased region" description="Acidic residues" evidence="18">
    <location>
        <begin position="223"/>
        <end position="233"/>
    </location>
</feature>
<evidence type="ECO:0000256" key="13">
    <source>
        <dbReference type="ARBA" id="ARBA00023306"/>
    </source>
</evidence>
<sequence length="1022" mass="117719">MNEQVILEEDYDENYVPMEEEIHEYARVIGLDPLKEPNLLWIAREGINAPLPNHWKPCQDTNGDIYYFNFETGDSIWDHPCDEFYRNMVAEERQKQLTKPAVQPSAQQKKKKEKGTKKKKAKGEKVGEVPTLQSSLKPLNPLKTIDAPMGLQSPLGTLAPLKGLGSTKMMTSSPVSPGIPTQPDVMQLTGSSLASTSDIGRINLEKMKTQDLEQSALEYHISEEEEVEEESGGDDIAKMNISSNSNDLDSEDGKFTPEANLLEVEKLAPIEKQKSVKFDDSLQLHEPEKKEISAPGKAAAKAAEQRLYGKSDLKIDSDTSESEISSTNEKLTEEDSTKLKLEKKLRLSDYREKIEKDIDIEKMRLEEEKLQNLERLQKHFKVDLEREEAKFKCEQSEKIENMKERLENETNAEIRRLKKASDERILKNKAEIDTKEKSVKESHLQEEVEAEIEEENERLLNHKKKRLQELHRNHDDELKTTEQELRLKLQKEKNEQLETIKRLHEESLNSLKLRLDLEQKDKEKQLVLSEGKAISIGEEYDQSLRNILGDKSQSLYEEHEKDVHEILKLHNERMKKLRESNEATYQREIEVLKKQMKNDLELQMTKLASENDSKLERMKRQYKTSLAELENDKNMVNWKQQQLQSRREKMESLERDLVEKDVHREAAKGREEVKDFLSFKSELEEEVHKLKLQQEALQRNVQNLRSGNLKASHDRLQLEDLGSSQGNVGPSASRKSSDSSSAPEYPKAAWQKEEDGILKAREFLHKQQQSMKGVSWYDSINNSEKQASSSTTRNLLHDIKNSLAHEAMQLQADPTMNAKENDSSYAKWFENERYLQAEAENAKRNRPVSAPHQLGIAEQSAGNVVDYLKAVDGKLNHIMHKMEEKERTPVSIPMPSYVPVRQNSFIPDLVENELIHNYSKYFGLGSTPKQPTFFEKNPVPYWRYVSGRELMETGGRMYSPPVGARHSQTPDVSPAFDAKKMAEKYPANSYHSVHNDVRLVIDSRTNELKTVSPRDLNGDFRK</sequence>
<evidence type="ECO:0000313" key="20">
    <source>
        <dbReference type="EMBL" id="CAB3229941.1"/>
    </source>
</evidence>
<feature type="region of interest" description="Disordered" evidence="18">
    <location>
        <begin position="222"/>
        <end position="260"/>
    </location>
</feature>
<protein>
    <recommendedName>
        <fullName evidence="16">Centrosomal protein of 164 kDa</fullName>
    </recommendedName>
</protein>
<feature type="coiled-coil region" evidence="17">
    <location>
        <begin position="351"/>
        <end position="514"/>
    </location>
</feature>
<dbReference type="SMART" id="SM00456">
    <property type="entry name" value="WW"/>
    <property type="match status" value="1"/>
</dbReference>
<evidence type="ECO:0000256" key="5">
    <source>
        <dbReference type="ARBA" id="ARBA00022618"/>
    </source>
</evidence>
<evidence type="ECO:0000256" key="17">
    <source>
        <dbReference type="SAM" id="Coils"/>
    </source>
</evidence>
<evidence type="ECO:0000256" key="16">
    <source>
        <dbReference type="ARBA" id="ARBA00067900"/>
    </source>
</evidence>
<keyword evidence="7" id="KW-0498">Mitosis</keyword>
<keyword evidence="6" id="KW-0227">DNA damage</keyword>
<dbReference type="InterPro" id="IPR036020">
    <property type="entry name" value="WW_dom_sf"/>
</dbReference>
<feature type="region of interest" description="Disordered" evidence="18">
    <location>
        <begin position="720"/>
        <end position="749"/>
    </location>
</feature>
<dbReference type="InterPro" id="IPR001202">
    <property type="entry name" value="WW_dom"/>
</dbReference>
<dbReference type="AlphaFoldDB" id="A0A6F9D8G0"/>
<evidence type="ECO:0000256" key="15">
    <source>
        <dbReference type="ARBA" id="ARBA00061715"/>
    </source>
</evidence>
<feature type="compositionally biased region" description="Basic and acidic residues" evidence="18">
    <location>
        <begin position="275"/>
        <end position="292"/>
    </location>
</feature>
<evidence type="ECO:0000256" key="18">
    <source>
        <dbReference type="SAM" id="MobiDB-lite"/>
    </source>
</evidence>
<dbReference type="Pfam" id="PF00397">
    <property type="entry name" value="WW"/>
    <property type="match status" value="1"/>
</dbReference>
<dbReference type="SUPFAM" id="SSF51045">
    <property type="entry name" value="WW domain"/>
    <property type="match status" value="1"/>
</dbReference>
<keyword evidence="8" id="KW-0970">Cilium biogenesis/degradation</keyword>
<dbReference type="PANTHER" id="PTHR21715:SF0">
    <property type="entry name" value="RH04127P"/>
    <property type="match status" value="1"/>
</dbReference>
<keyword evidence="11" id="KW-0206">Cytoskeleton</keyword>
<evidence type="ECO:0000256" key="2">
    <source>
        <dbReference type="ARBA" id="ARBA00004123"/>
    </source>
</evidence>
<proteinExistence type="evidence at transcript level"/>
<dbReference type="EMBL" id="LR783835">
    <property type="protein sequence ID" value="CAB3229941.1"/>
    <property type="molecule type" value="mRNA"/>
</dbReference>
<feature type="compositionally biased region" description="Low complexity" evidence="18">
    <location>
        <begin position="731"/>
        <end position="741"/>
    </location>
</feature>
<dbReference type="GO" id="GO:0051301">
    <property type="term" value="P:cell division"/>
    <property type="evidence" value="ECO:0007669"/>
    <property type="project" value="UniProtKB-KW"/>
</dbReference>
<accession>A0A6F9D8G0</accession>
<dbReference type="GO" id="GO:0005634">
    <property type="term" value="C:nucleus"/>
    <property type="evidence" value="ECO:0007669"/>
    <property type="project" value="UniProtKB-SubCell"/>
</dbReference>
<feature type="domain" description="WW" evidence="19">
    <location>
        <begin position="49"/>
        <end position="82"/>
    </location>
</feature>
<evidence type="ECO:0000256" key="7">
    <source>
        <dbReference type="ARBA" id="ARBA00022776"/>
    </source>
</evidence>
<keyword evidence="5" id="KW-0132">Cell division</keyword>
<dbReference type="Gene3D" id="3.30.1470.10">
    <property type="entry name" value="Photosystem I PsaD, reaction center subunit II"/>
    <property type="match status" value="1"/>
</dbReference>
<comment type="function">
    <text evidence="14">Plays a role in microtubule organization and/or maintenance for the formation of primary cilia (PC), a microtubule-based structure that protrudes from the surface of epithelial cells. Plays a critical role in G2/M checkpoint and nuclear divisions. A key player in the DNA damage-activated ATR/ATM signaling cascade since it is required for the proper phosphorylation of H2AX, RPA, CHEK2 and CHEK1. Plays a critical role in chromosome segregation, acting as a mediator required for the maintenance of genomic stability through modulation of MDC1, RPA and CHEK1.</text>
</comment>
<evidence type="ECO:0000256" key="14">
    <source>
        <dbReference type="ARBA" id="ARBA00056906"/>
    </source>
</evidence>
<name>A0A6F9D8G0_9ASCI</name>
<organism evidence="20">
    <name type="scientific">Phallusia mammillata</name>
    <dbReference type="NCBI Taxonomy" id="59560"/>
    <lineage>
        <taxon>Eukaryota</taxon>
        <taxon>Metazoa</taxon>
        <taxon>Chordata</taxon>
        <taxon>Tunicata</taxon>
        <taxon>Ascidiacea</taxon>
        <taxon>Phlebobranchia</taxon>
        <taxon>Ascidiidae</taxon>
        <taxon>Phallusia</taxon>
    </lineage>
</organism>